<dbReference type="WBParaSite" id="EVEC_0001099101-mRNA-1">
    <property type="protein sequence ID" value="EVEC_0001099101-mRNA-1"/>
    <property type="gene ID" value="EVEC_0001099101"/>
</dbReference>
<accession>A0A0N4VJH0</accession>
<reference evidence="4" key="1">
    <citation type="submission" date="2017-02" db="UniProtKB">
        <authorList>
            <consortium name="WormBaseParasite"/>
        </authorList>
    </citation>
    <scope>IDENTIFICATION</scope>
</reference>
<protein>
    <submittedName>
        <fullName evidence="4">DUF3770 domain-containing protein</fullName>
    </submittedName>
</protein>
<proteinExistence type="predicted"/>
<dbReference type="Proteomes" id="UP000274131">
    <property type="component" value="Unassembled WGS sequence"/>
</dbReference>
<dbReference type="InterPro" id="IPR022531">
    <property type="entry name" value="L_PA-C-like"/>
</dbReference>
<feature type="domain" description="RNA-directed RNA polymerase L PA-C-like" evidence="1">
    <location>
        <begin position="27"/>
        <end position="162"/>
    </location>
</feature>
<dbReference type="EMBL" id="UXUI01010729">
    <property type="protein sequence ID" value="VDD95565.1"/>
    <property type="molecule type" value="Genomic_DNA"/>
</dbReference>
<evidence type="ECO:0000313" key="4">
    <source>
        <dbReference type="WBParaSite" id="EVEC_0001099101-mRNA-1"/>
    </source>
</evidence>
<evidence type="ECO:0000313" key="2">
    <source>
        <dbReference type="EMBL" id="VDD95565.1"/>
    </source>
</evidence>
<reference evidence="2 3" key="2">
    <citation type="submission" date="2018-10" db="EMBL/GenBank/DDBJ databases">
        <authorList>
            <consortium name="Pathogen Informatics"/>
        </authorList>
    </citation>
    <scope>NUCLEOTIDE SEQUENCE [LARGE SCALE GENOMIC DNA]</scope>
</reference>
<evidence type="ECO:0000313" key="3">
    <source>
        <dbReference type="Proteomes" id="UP000274131"/>
    </source>
</evidence>
<dbReference type="Pfam" id="PF12603">
    <property type="entry name" value="L_PA-C-like"/>
    <property type="match status" value="1"/>
</dbReference>
<gene>
    <name evidence="2" type="ORF">EVEC_LOCUS10316</name>
</gene>
<evidence type="ECO:0000259" key="1">
    <source>
        <dbReference type="Pfam" id="PF12603"/>
    </source>
</evidence>
<keyword evidence="3" id="KW-1185">Reference proteome</keyword>
<organism evidence="4">
    <name type="scientific">Enterobius vermicularis</name>
    <name type="common">Human pinworm</name>
    <dbReference type="NCBI Taxonomy" id="51028"/>
    <lineage>
        <taxon>Eukaryota</taxon>
        <taxon>Metazoa</taxon>
        <taxon>Ecdysozoa</taxon>
        <taxon>Nematoda</taxon>
        <taxon>Chromadorea</taxon>
        <taxon>Rhabditida</taxon>
        <taxon>Spirurina</taxon>
        <taxon>Oxyuridomorpha</taxon>
        <taxon>Oxyuroidea</taxon>
        <taxon>Oxyuridae</taxon>
        <taxon>Enterobius</taxon>
    </lineage>
</organism>
<sequence>MIRGNCFKCCACDEMCDCGCNSEVQRHVLNEEECGRDILNCQSQFLNKEEVQRIADTKACIQVPLWIVKSGSSSTTLFDHRDIKRSICSGSDLVFQMFRSAFEKLNDGEIELAAEDKVTGRFLAMQPADSQGIEEAEKRKSKYRKVKTSLKQADKFELLKIGLHGKVFWDTPSVKLY</sequence>
<name>A0A0N4VJH0_ENTVE</name>
<dbReference type="AlphaFoldDB" id="A0A0N4VJH0"/>